<feature type="transmembrane region" description="Helical" evidence="6">
    <location>
        <begin position="273"/>
        <end position="294"/>
    </location>
</feature>
<dbReference type="KEGG" id="amij:EQM06_06785"/>
<keyword evidence="3 6" id="KW-0812">Transmembrane</keyword>
<dbReference type="OrthoDB" id="9810654at2"/>
<evidence type="ECO:0000256" key="4">
    <source>
        <dbReference type="ARBA" id="ARBA00022989"/>
    </source>
</evidence>
<dbReference type="AlphaFoldDB" id="A0A410PVK6"/>
<dbReference type="GO" id="GO:0006629">
    <property type="term" value="P:lipid metabolic process"/>
    <property type="evidence" value="ECO:0007669"/>
    <property type="project" value="UniProtKB-KW"/>
</dbReference>
<reference evidence="7 8" key="1">
    <citation type="submission" date="2019-01" db="EMBL/GenBank/DDBJ databases">
        <title>Draft genomes of a novel of Aminipila strains.</title>
        <authorList>
            <person name="Ma S."/>
        </authorList>
    </citation>
    <scope>NUCLEOTIDE SEQUENCE [LARGE SCALE GENOMIC DNA]</scope>
    <source>
        <strain evidence="8">JN-39</strain>
    </source>
</reference>
<keyword evidence="6" id="KW-0046">Antibiotic resistance</keyword>
<proteinExistence type="inferred from homology"/>
<feature type="transmembrane region" description="Helical" evidence="6">
    <location>
        <begin position="195"/>
        <end position="218"/>
    </location>
</feature>
<dbReference type="PANTHER" id="PTHR37693:SF1">
    <property type="entry name" value="INTEGRAL MEMBRANE PROTEIN"/>
    <property type="match status" value="1"/>
</dbReference>
<feature type="transmembrane region" description="Helical" evidence="6">
    <location>
        <begin position="84"/>
        <end position="102"/>
    </location>
</feature>
<name>A0A410PVK6_9FIRM</name>
<evidence type="ECO:0000256" key="1">
    <source>
        <dbReference type="ARBA" id="ARBA00004651"/>
    </source>
</evidence>
<evidence type="ECO:0000256" key="6">
    <source>
        <dbReference type="RuleBase" id="RU363042"/>
    </source>
</evidence>
<dbReference type="Pfam" id="PF03706">
    <property type="entry name" value="LPG_synthase_TM"/>
    <property type="match status" value="1"/>
</dbReference>
<accession>A0A410PVK6</accession>
<dbReference type="NCBIfam" id="TIGR00374">
    <property type="entry name" value="flippase-like domain"/>
    <property type="match status" value="1"/>
</dbReference>
<dbReference type="EC" id="2.3.2.3" evidence="6"/>
<keyword evidence="6" id="KW-0443">Lipid metabolism</keyword>
<dbReference type="GO" id="GO:0046677">
    <property type="term" value="P:response to antibiotic"/>
    <property type="evidence" value="ECO:0007669"/>
    <property type="project" value="UniProtKB-KW"/>
</dbReference>
<feature type="transmembrane region" description="Helical" evidence="6">
    <location>
        <begin position="155"/>
        <end position="183"/>
    </location>
</feature>
<feature type="transmembrane region" description="Helical" evidence="6">
    <location>
        <begin position="300"/>
        <end position="319"/>
    </location>
</feature>
<keyword evidence="8" id="KW-1185">Reference proteome</keyword>
<organism evidence="7 8">
    <name type="scientific">Aminipila luticellarii</name>
    <dbReference type="NCBI Taxonomy" id="2507160"/>
    <lineage>
        <taxon>Bacteria</taxon>
        <taxon>Bacillati</taxon>
        <taxon>Bacillota</taxon>
        <taxon>Clostridia</taxon>
        <taxon>Peptostreptococcales</taxon>
        <taxon>Anaerovoracaceae</taxon>
        <taxon>Aminipila</taxon>
    </lineage>
</organism>
<evidence type="ECO:0000256" key="2">
    <source>
        <dbReference type="ARBA" id="ARBA00022475"/>
    </source>
</evidence>
<dbReference type="GO" id="GO:0005886">
    <property type="term" value="C:plasma membrane"/>
    <property type="evidence" value="ECO:0007669"/>
    <property type="project" value="UniProtKB-SubCell"/>
</dbReference>
<evidence type="ECO:0000256" key="5">
    <source>
        <dbReference type="ARBA" id="ARBA00023136"/>
    </source>
</evidence>
<comment type="catalytic activity">
    <reaction evidence="6">
        <text>L-lysyl-tRNA(Lys) + a 1,2-diacyl-sn-glycero-3-phospho-(1'-sn-glycerol) = a 1,2-diacyl-sn-glycero-3-phospho-1'-(3'-O-L-lysyl)-sn-glycerol + tRNA(Lys)</text>
        <dbReference type="Rhea" id="RHEA:10668"/>
        <dbReference type="Rhea" id="RHEA-COMP:9696"/>
        <dbReference type="Rhea" id="RHEA-COMP:9697"/>
        <dbReference type="ChEBI" id="CHEBI:64716"/>
        <dbReference type="ChEBI" id="CHEBI:75792"/>
        <dbReference type="ChEBI" id="CHEBI:78442"/>
        <dbReference type="ChEBI" id="CHEBI:78529"/>
        <dbReference type="EC" id="2.3.2.3"/>
    </reaction>
</comment>
<keyword evidence="6" id="KW-0808">Transferase</keyword>
<comment type="function">
    <text evidence="6">Catalyzes the transfer of a lysyl group from L-lysyl-tRNA(Lys) to membrane-bound phosphatidylglycerol (PG), which produces lysylphosphatidylglycerol (LPG), a major component of the bacterial membrane with a positive net charge. LPG synthesis contributes to bacterial virulence as it is involved in the resistance mechanism against cationic antimicrobial peptides (CAMP) produces by the host's immune system (defensins, cathelicidins) and by the competing microorganisms.</text>
</comment>
<keyword evidence="4 6" id="KW-1133">Transmembrane helix</keyword>
<dbReference type="InterPro" id="IPR022791">
    <property type="entry name" value="L-PG_synthase/AglD"/>
</dbReference>
<feature type="transmembrane region" description="Helical" evidence="6">
    <location>
        <begin position="44"/>
        <end position="64"/>
    </location>
</feature>
<dbReference type="PANTHER" id="PTHR37693">
    <property type="entry name" value="PHOSPHATIDYLGLYCEROL LYSYLTRANSFERASE"/>
    <property type="match status" value="1"/>
</dbReference>
<feature type="transmembrane region" description="Helical" evidence="6">
    <location>
        <begin position="355"/>
        <end position="375"/>
    </location>
</feature>
<gene>
    <name evidence="6" type="primary">mprF</name>
    <name evidence="7" type="ORF">EQM06_06785</name>
</gene>
<dbReference type="GO" id="GO:0050071">
    <property type="term" value="F:phosphatidylglycerol lysyltransferase activity"/>
    <property type="evidence" value="ECO:0007669"/>
    <property type="project" value="UniProtKB-EC"/>
</dbReference>
<keyword evidence="2" id="KW-1003">Cell membrane</keyword>
<evidence type="ECO:0000313" key="8">
    <source>
        <dbReference type="Proteomes" id="UP000287601"/>
    </source>
</evidence>
<comment type="subcellular location">
    <subcellularLocation>
        <location evidence="1 6">Cell membrane</location>
        <topology evidence="1 6">Multi-pass membrane protein</topology>
    </subcellularLocation>
</comment>
<dbReference type="EMBL" id="CP035281">
    <property type="protein sequence ID" value="QAT42963.1"/>
    <property type="molecule type" value="Genomic_DNA"/>
</dbReference>
<evidence type="ECO:0000256" key="3">
    <source>
        <dbReference type="ARBA" id="ARBA00022692"/>
    </source>
</evidence>
<sequence length="392" mass="44831">MTEEAKRTHPAGPSRLWRKYCRSGFLRGIPLPEWMKSMSKKKGLWNLFKNGGFFILLLLVTFYFIFRSQDMGSVLRTVTEVNPIYIGIAIGCMCLFICCEAINIERTLTLYRCDTSFAKCVKYALTGFFFSSITPMASGGQPAQMYYMYRDHLEISYSALAIMMELASFQFITVMMAIFGYMVNFSFFNEMGYHIQYILLAGVLLNTVILGLILMAFFSKTILEKCINGLFALLKLFRVKKIEEIRIKVQYQIDLYRRGAAAFQKNKGTVAKILLTTLVQITAFHSIPFWIYRAFGYEEYSFMTVLLIQAVLYITVSAIPLPGSVGASESGFILIFRTLFPAQVIQSAMLLSRGISFYLFLCISGIFLLVIHALYRGKTRECTQPMKIRKIH</sequence>
<protein>
    <recommendedName>
        <fullName evidence="6">Phosphatidylglycerol lysyltransferase</fullName>
        <ecNumber evidence="6">2.3.2.3</ecNumber>
    </recommendedName>
    <alternativeName>
        <fullName evidence="6">Lysylphosphatidylglycerol synthase</fullName>
    </alternativeName>
</protein>
<keyword evidence="5 6" id="KW-0472">Membrane</keyword>
<dbReference type="Proteomes" id="UP000287601">
    <property type="component" value="Chromosome"/>
</dbReference>
<comment type="similarity">
    <text evidence="6">Belongs to the LPG synthase family.</text>
</comment>
<evidence type="ECO:0000313" key="7">
    <source>
        <dbReference type="EMBL" id="QAT42963.1"/>
    </source>
</evidence>